<evidence type="ECO:0000313" key="1">
    <source>
        <dbReference type="EMBL" id="KFF06117.1"/>
    </source>
</evidence>
<evidence type="ECO:0000313" key="2">
    <source>
        <dbReference type="Proteomes" id="UP000028715"/>
    </source>
</evidence>
<organism evidence="1 2">
    <name type="scientific">Flavobacterium reichenbachii</name>
    <dbReference type="NCBI Taxonomy" id="362418"/>
    <lineage>
        <taxon>Bacteria</taxon>
        <taxon>Pseudomonadati</taxon>
        <taxon>Bacteroidota</taxon>
        <taxon>Flavobacteriia</taxon>
        <taxon>Flavobacteriales</taxon>
        <taxon>Flavobacteriaceae</taxon>
        <taxon>Flavobacterium</taxon>
    </lineage>
</organism>
<protein>
    <submittedName>
        <fullName evidence="1">Uncharacterized protein</fullName>
    </submittedName>
</protein>
<reference evidence="1 2" key="1">
    <citation type="submission" date="2014-07" db="EMBL/GenBank/DDBJ databases">
        <title>Genome of Flavobacterium reichenbachii LMG 25512.</title>
        <authorList>
            <person name="Stropko S.J."/>
            <person name="Pipes S.E."/>
            <person name="Newman J.D."/>
        </authorList>
    </citation>
    <scope>NUCLEOTIDE SEQUENCE [LARGE SCALE GENOMIC DNA]</scope>
    <source>
        <strain evidence="1 2">LMG 25512</strain>
    </source>
</reference>
<dbReference type="STRING" id="362418.IW19_11515"/>
<comment type="caution">
    <text evidence="1">The sequence shown here is derived from an EMBL/GenBank/DDBJ whole genome shotgun (WGS) entry which is preliminary data.</text>
</comment>
<dbReference type="Proteomes" id="UP000028715">
    <property type="component" value="Unassembled WGS sequence"/>
</dbReference>
<dbReference type="OrthoDB" id="1353433at2"/>
<dbReference type="EMBL" id="JPRL01000001">
    <property type="protein sequence ID" value="KFF06117.1"/>
    <property type="molecule type" value="Genomic_DNA"/>
</dbReference>
<dbReference type="RefSeq" id="WP_035684246.1">
    <property type="nucleotide sequence ID" value="NZ_JPRL01000001.1"/>
</dbReference>
<proteinExistence type="predicted"/>
<dbReference type="AlphaFoldDB" id="A0A085ZNV3"/>
<name>A0A085ZNV3_9FLAO</name>
<keyword evidence="2" id="KW-1185">Reference proteome</keyword>
<accession>A0A085ZNV3</accession>
<sequence length="254" mass="29800">MKLFSILFFIFSVHFSYSQTIDFKTEKEIISQTLSQYLNENPNSMASFLKGKKGYKMAAFGLKMGVAMEDDPVKKEAAKKDLIHLDSYSDSIAAVLKTKKIKVLISDTLFAYKYTPAASNLQNETDWKQNYEYLLADFRDNSMARMDTIIGEEYIDLIKKQLHYKGQDKPFLRAELNDSYYQYEKENTSSKDELCVRASKIYRLVLNKNNTKGCYLFSFYCNENKICRSFIFIKKEKNKWVYVEEYPSWIVDES</sequence>
<gene>
    <name evidence="1" type="ORF">IW19_11515</name>
</gene>